<feature type="transmembrane region" description="Helical" evidence="2">
    <location>
        <begin position="100"/>
        <end position="121"/>
    </location>
</feature>
<dbReference type="InterPro" id="IPR005182">
    <property type="entry name" value="YdbS-like_PH"/>
</dbReference>
<protein>
    <submittedName>
        <fullName evidence="4">Membrane protein</fullName>
    </submittedName>
</protein>
<dbReference type="PANTHER" id="PTHR34473">
    <property type="entry name" value="UPF0699 TRANSMEMBRANE PROTEIN YDBS"/>
    <property type="match status" value="1"/>
</dbReference>
<feature type="region of interest" description="Disordered" evidence="1">
    <location>
        <begin position="1"/>
        <end position="92"/>
    </location>
</feature>
<dbReference type="Proteomes" id="UP000598217">
    <property type="component" value="Unassembled WGS sequence"/>
</dbReference>
<sequence>MDRRHESEPNPHGAEPTDPATGGWVAPGSTPSGTARGPGQGAAEVSDPGSAPSAPAVGGAAADAPSAAEQPRSWWGEAPEGGPPAGSGARSARRLSPRSMVVGPINQLRGLLLPVLAGLVVGGFNPWLLTATGAGVVALLIGGLVTWRTFRYEVEDDRIEIRRGLIRRSRRTIPLERVRGVDVTSTLLHRMLGVAVVRIEAAAGSAGATEDGKLDAVSAAEAERLRRVLLHRRAVLTGRDAAARRGPRAADPAQGPEPGRDTSGTTEDPPGADGVADDIDDPDATVTHFTMPRSWYLYGVLSLGYLLTPFVVLATLLGMVQQSAGEVATDFFVDWVTSTDSAFLLVFGTVSVGVLVALMPLFAVVSYSLTHWGFSLRDRDGSLVAERGLFTRRSVTLEKRRIRGYELLDNPLERTRGAVGLRAIVTGLGDTATRAVLLPVGPRPRVEEVVDSALALFRGPLTRHPRAALYRRLIRAVLPFAAVAAVALAFGAVWPAAVAGVLALLGVPLAVDRYRSLGHGYDGERVSVRSGSLSRSQATVERSAVIGWTWTQTLFQRRSRLADLQVTVGAGAGGYTAQDASLEESVDFAARITPEMVRPFLAADGDEEGWADDLRGPGRGSA</sequence>
<dbReference type="PANTHER" id="PTHR34473:SF2">
    <property type="entry name" value="UPF0699 TRANSMEMBRANE PROTEIN YDBT"/>
    <property type="match status" value="1"/>
</dbReference>
<feature type="compositionally biased region" description="Low complexity" evidence="1">
    <location>
        <begin position="45"/>
        <end position="68"/>
    </location>
</feature>
<dbReference type="EMBL" id="JADBDY010000001">
    <property type="protein sequence ID" value="MBE1457664.1"/>
    <property type="molecule type" value="Genomic_DNA"/>
</dbReference>
<evidence type="ECO:0000313" key="5">
    <source>
        <dbReference type="Proteomes" id="UP000598217"/>
    </source>
</evidence>
<comment type="caution">
    <text evidence="4">The sequence shown here is derived from an EMBL/GenBank/DDBJ whole genome shotgun (WGS) entry which is preliminary data.</text>
</comment>
<organism evidence="4 5">
    <name type="scientific">Nocardiopsis terrae</name>
    <dbReference type="NCBI Taxonomy" id="372655"/>
    <lineage>
        <taxon>Bacteria</taxon>
        <taxon>Bacillati</taxon>
        <taxon>Actinomycetota</taxon>
        <taxon>Actinomycetes</taxon>
        <taxon>Streptosporangiales</taxon>
        <taxon>Nocardiopsidaceae</taxon>
        <taxon>Nocardiopsis</taxon>
    </lineage>
</organism>
<evidence type="ECO:0000259" key="3">
    <source>
        <dbReference type="Pfam" id="PF03703"/>
    </source>
</evidence>
<proteinExistence type="predicted"/>
<feature type="transmembrane region" description="Helical" evidence="2">
    <location>
        <begin position="295"/>
        <end position="321"/>
    </location>
</feature>
<feature type="domain" description="YdbS-like PH" evidence="3">
    <location>
        <begin position="147"/>
        <end position="227"/>
    </location>
</feature>
<name>A0ABR9HF69_9ACTN</name>
<dbReference type="RefSeq" id="WP_191271208.1">
    <property type="nucleotide sequence ID" value="NZ_BMXJ01000004.1"/>
</dbReference>
<keyword evidence="2" id="KW-1133">Transmembrane helix</keyword>
<gene>
    <name evidence="4" type="ORF">H4W79_001878</name>
</gene>
<feature type="domain" description="YdbS-like PH" evidence="3">
    <location>
        <begin position="521"/>
        <end position="584"/>
    </location>
</feature>
<feature type="transmembrane region" description="Helical" evidence="2">
    <location>
        <begin position="127"/>
        <end position="147"/>
    </location>
</feature>
<reference evidence="4 5" key="1">
    <citation type="submission" date="2020-10" db="EMBL/GenBank/DDBJ databases">
        <title>Sequencing the genomes of 1000 actinobacteria strains.</title>
        <authorList>
            <person name="Klenk H.-P."/>
        </authorList>
    </citation>
    <scope>NUCLEOTIDE SEQUENCE [LARGE SCALE GENOMIC DNA]</scope>
    <source>
        <strain evidence="4 5">DSM 45157</strain>
    </source>
</reference>
<feature type="transmembrane region" description="Helical" evidence="2">
    <location>
        <begin position="476"/>
        <end position="505"/>
    </location>
</feature>
<accession>A0ABR9HF69</accession>
<evidence type="ECO:0000256" key="1">
    <source>
        <dbReference type="SAM" id="MobiDB-lite"/>
    </source>
</evidence>
<dbReference type="Pfam" id="PF03703">
    <property type="entry name" value="bPH_2"/>
    <property type="match status" value="2"/>
</dbReference>
<keyword evidence="2" id="KW-0812">Transmembrane</keyword>
<keyword evidence="2" id="KW-0472">Membrane</keyword>
<feature type="region of interest" description="Disordered" evidence="1">
    <location>
        <begin position="603"/>
        <end position="622"/>
    </location>
</feature>
<keyword evidence="5" id="KW-1185">Reference proteome</keyword>
<evidence type="ECO:0000313" key="4">
    <source>
        <dbReference type="EMBL" id="MBE1457664.1"/>
    </source>
</evidence>
<feature type="transmembrane region" description="Helical" evidence="2">
    <location>
        <begin position="341"/>
        <end position="369"/>
    </location>
</feature>
<evidence type="ECO:0000256" key="2">
    <source>
        <dbReference type="SAM" id="Phobius"/>
    </source>
</evidence>
<feature type="region of interest" description="Disordered" evidence="1">
    <location>
        <begin position="240"/>
        <end position="279"/>
    </location>
</feature>